<feature type="region of interest" description="Disordered" evidence="8">
    <location>
        <begin position="31"/>
        <end position="50"/>
    </location>
</feature>
<evidence type="ECO:0000256" key="6">
    <source>
        <dbReference type="ARBA" id="ARBA00022927"/>
    </source>
</evidence>
<evidence type="ECO:0000259" key="9">
    <source>
        <dbReference type="Pfam" id="PF02108"/>
    </source>
</evidence>
<keyword evidence="4" id="KW-0813">Transport</keyword>
<feature type="domain" description="Flagellar assembly protein FliH/Type III secretion system HrpE" evidence="9">
    <location>
        <begin position="90"/>
        <end position="214"/>
    </location>
</feature>
<evidence type="ECO:0000256" key="3">
    <source>
        <dbReference type="ARBA" id="ARBA00016507"/>
    </source>
</evidence>
<dbReference type="PANTHER" id="PTHR34982">
    <property type="entry name" value="YOP PROTEINS TRANSLOCATION PROTEIN L"/>
    <property type="match status" value="1"/>
</dbReference>
<comment type="caution">
    <text evidence="10">The sequence shown here is derived from an EMBL/GenBank/DDBJ whole genome shotgun (WGS) entry which is preliminary data.</text>
</comment>
<comment type="similarity">
    <text evidence="2">Belongs to the FliH family.</text>
</comment>
<evidence type="ECO:0000313" key="10">
    <source>
        <dbReference type="EMBL" id="TQV75333.1"/>
    </source>
</evidence>
<evidence type="ECO:0000256" key="5">
    <source>
        <dbReference type="ARBA" id="ARBA00022795"/>
    </source>
</evidence>
<evidence type="ECO:0000256" key="8">
    <source>
        <dbReference type="SAM" id="MobiDB-lite"/>
    </source>
</evidence>
<evidence type="ECO:0000256" key="1">
    <source>
        <dbReference type="ARBA" id="ARBA00003041"/>
    </source>
</evidence>
<evidence type="ECO:0000256" key="2">
    <source>
        <dbReference type="ARBA" id="ARBA00006602"/>
    </source>
</evidence>
<dbReference type="PANTHER" id="PTHR34982:SF1">
    <property type="entry name" value="FLAGELLAR ASSEMBLY PROTEIN FLIH"/>
    <property type="match status" value="1"/>
</dbReference>
<dbReference type="GO" id="GO:0044781">
    <property type="term" value="P:bacterial-type flagellum organization"/>
    <property type="evidence" value="ECO:0007669"/>
    <property type="project" value="UniProtKB-KW"/>
</dbReference>
<keyword evidence="7" id="KW-1006">Bacterial flagellum protein export</keyword>
<evidence type="ECO:0000313" key="11">
    <source>
        <dbReference type="Proteomes" id="UP000317839"/>
    </source>
</evidence>
<evidence type="ECO:0000256" key="4">
    <source>
        <dbReference type="ARBA" id="ARBA00022448"/>
    </source>
</evidence>
<dbReference type="Proteomes" id="UP000317839">
    <property type="component" value="Unassembled WGS sequence"/>
</dbReference>
<protein>
    <recommendedName>
        <fullName evidence="3">Flagellar assembly protein FliH</fullName>
    </recommendedName>
</protein>
<dbReference type="AlphaFoldDB" id="A0A545TDN9"/>
<sequence length="233" mass="25740">MVTKTRSDQPIKLIRNASNVNSWKVPELGFSSAPSFHHPAEEEEQASNEEVVAEVSEEELAEIRETARQEGLKIGRDEGLKIAQEEVTNQLTMLNLVMGKLAEPLKECKDQTQQQLLELAFAIARQIVRRELRQDPTQIIAVIREALKLLPAGAEGIVISLHPEDANKVTSALSIDPSNQTDNWQIKSDPAVERGSCQVDTHNSKIDASIDKQIAVLFSRIVGGERAGESTDE</sequence>
<proteinExistence type="inferred from homology"/>
<keyword evidence="5" id="KW-1005">Bacterial flagellum biogenesis</keyword>
<gene>
    <name evidence="10" type="ORF">FLL45_10390</name>
</gene>
<dbReference type="InterPro" id="IPR018035">
    <property type="entry name" value="Flagellar_FliH/T3SS_HrpE"/>
</dbReference>
<comment type="function">
    <text evidence="1">Needed for flagellar regrowth and assembly.</text>
</comment>
<organism evidence="10 11">
    <name type="scientific">Aliikangiella marina</name>
    <dbReference type="NCBI Taxonomy" id="1712262"/>
    <lineage>
        <taxon>Bacteria</taxon>
        <taxon>Pseudomonadati</taxon>
        <taxon>Pseudomonadota</taxon>
        <taxon>Gammaproteobacteria</taxon>
        <taxon>Oceanospirillales</taxon>
        <taxon>Pleioneaceae</taxon>
        <taxon>Aliikangiella</taxon>
    </lineage>
</organism>
<dbReference type="GO" id="GO:0005829">
    <property type="term" value="C:cytosol"/>
    <property type="evidence" value="ECO:0007669"/>
    <property type="project" value="TreeGrafter"/>
</dbReference>
<dbReference type="Pfam" id="PF02108">
    <property type="entry name" value="FliH"/>
    <property type="match status" value="1"/>
</dbReference>
<dbReference type="RefSeq" id="WP_142941949.1">
    <property type="nucleotide sequence ID" value="NZ_VIKR01000002.1"/>
</dbReference>
<evidence type="ECO:0000256" key="7">
    <source>
        <dbReference type="ARBA" id="ARBA00023225"/>
    </source>
</evidence>
<dbReference type="OrthoDB" id="8480773at2"/>
<dbReference type="EMBL" id="VIKR01000002">
    <property type="protein sequence ID" value="TQV75333.1"/>
    <property type="molecule type" value="Genomic_DNA"/>
</dbReference>
<keyword evidence="11" id="KW-1185">Reference proteome</keyword>
<name>A0A545TDN9_9GAMM</name>
<dbReference type="InterPro" id="IPR051472">
    <property type="entry name" value="T3SS_Stator/FliH"/>
</dbReference>
<accession>A0A545TDN9</accession>
<feature type="compositionally biased region" description="Acidic residues" evidence="8">
    <location>
        <begin position="41"/>
        <end position="50"/>
    </location>
</feature>
<reference evidence="10 11" key="1">
    <citation type="submission" date="2019-06" db="EMBL/GenBank/DDBJ databases">
        <title>Draft genome of Aliikangiella marina GYP-15.</title>
        <authorList>
            <person name="Wang G."/>
        </authorList>
    </citation>
    <scope>NUCLEOTIDE SEQUENCE [LARGE SCALE GENOMIC DNA]</scope>
    <source>
        <strain evidence="10 11">GYP-15</strain>
    </source>
</reference>
<keyword evidence="6" id="KW-0653">Protein transport</keyword>
<dbReference type="GO" id="GO:0015031">
    <property type="term" value="P:protein transport"/>
    <property type="evidence" value="ECO:0007669"/>
    <property type="project" value="UniProtKB-KW"/>
</dbReference>